<keyword evidence="12" id="KW-0436">Ligase</keyword>
<dbReference type="UniPathway" id="UPA00886"/>
<evidence type="ECO:0000256" key="7">
    <source>
        <dbReference type="ARBA" id="ARBA00022833"/>
    </source>
</evidence>
<gene>
    <name evidence="12" type="primary">pias4b</name>
</gene>
<keyword evidence="5 8" id="KW-0863">Zinc-finger</keyword>
<dbReference type="GO" id="GO:0061665">
    <property type="term" value="F:SUMO ligase activity"/>
    <property type="evidence" value="ECO:0007669"/>
    <property type="project" value="TreeGrafter"/>
</dbReference>
<evidence type="ECO:0000256" key="8">
    <source>
        <dbReference type="PROSITE-ProRule" id="PRU00452"/>
    </source>
</evidence>
<evidence type="ECO:0000313" key="11">
    <source>
        <dbReference type="Proteomes" id="UP000515152"/>
    </source>
</evidence>
<dbReference type="GO" id="GO:0006357">
    <property type="term" value="P:regulation of transcription by RNA polymerase II"/>
    <property type="evidence" value="ECO:0007669"/>
    <property type="project" value="TreeGrafter"/>
</dbReference>
<keyword evidence="7" id="KW-0862">Zinc</keyword>
<dbReference type="InterPro" id="IPR013083">
    <property type="entry name" value="Znf_RING/FYVE/PHD"/>
</dbReference>
<dbReference type="GO" id="GO:0003712">
    <property type="term" value="F:transcription coregulator activity"/>
    <property type="evidence" value="ECO:0007669"/>
    <property type="project" value="TreeGrafter"/>
</dbReference>
<keyword evidence="11" id="KW-1185">Reference proteome</keyword>
<dbReference type="InterPro" id="IPR023321">
    <property type="entry name" value="PINIT"/>
</dbReference>
<evidence type="ECO:0000259" key="9">
    <source>
        <dbReference type="PROSITE" id="PS51044"/>
    </source>
</evidence>
<dbReference type="AlphaFoldDB" id="A0A6P8ETI9"/>
<dbReference type="CTD" id="393314"/>
<feature type="domain" description="SP-RING-type" evidence="9">
    <location>
        <begin position="268"/>
        <end position="353"/>
    </location>
</feature>
<sequence length="399" mass="44697">MDAMSMLKSFRVVDLRELFIGKEKKGLKGDLIRRAIQLIQNECSQELLTKINDIYNSRCQPQAVTNPRASPQILSMKIADSTPSPSSQDSDVKLMSFPFHQTLDILVDLTALKPHFSFTLSEKQRKQLITQTTRFSGDEVQVVIRICYTESVGVEDDQYPPELFVFVNRQMLPLQVAKQIRVRKPGEEPRRPCPPINITSQLKLSQPGDIQSGFITWRDRGKVKCYSFAVHLVRILSAKELLAQLRKSSVESVECCRARVCEKLCTGQDSDVATTGLRVSLLCPLGKTRLRVPCRGSGCAHLQCFDALTYVELNNMKPTWMCPVCDRPAPFTLLTIDGLLSSILVTAEESVVEIEFVADGSWRSVKDQHGNARRSPQTELSVTSLHSLAASEIIDLTLD</sequence>
<dbReference type="Gene3D" id="3.30.40.10">
    <property type="entry name" value="Zinc/RING finger domain, C3HC4 (zinc finger)"/>
    <property type="match status" value="1"/>
</dbReference>
<reference evidence="12" key="1">
    <citation type="submission" date="2025-08" db="UniProtKB">
        <authorList>
            <consortium name="RefSeq"/>
        </authorList>
    </citation>
    <scope>IDENTIFICATION</scope>
</reference>
<dbReference type="GO" id="GO:0000785">
    <property type="term" value="C:chromatin"/>
    <property type="evidence" value="ECO:0007669"/>
    <property type="project" value="TreeGrafter"/>
</dbReference>
<evidence type="ECO:0000256" key="1">
    <source>
        <dbReference type="ARBA" id="ARBA00004718"/>
    </source>
</evidence>
<dbReference type="InterPro" id="IPR036361">
    <property type="entry name" value="SAP_dom_sf"/>
</dbReference>
<dbReference type="GeneID" id="105907013"/>
<name>A0A6P8ETI9_CLUHA</name>
<feature type="domain" description="PINIT" evidence="10">
    <location>
        <begin position="80"/>
        <end position="236"/>
    </location>
</feature>
<dbReference type="PANTHER" id="PTHR10782">
    <property type="entry name" value="ZINC FINGER MIZ DOMAIN-CONTAINING PROTEIN"/>
    <property type="match status" value="1"/>
</dbReference>
<organism evidence="11 12">
    <name type="scientific">Clupea harengus</name>
    <name type="common">Atlantic herring</name>
    <dbReference type="NCBI Taxonomy" id="7950"/>
    <lineage>
        <taxon>Eukaryota</taxon>
        <taxon>Metazoa</taxon>
        <taxon>Chordata</taxon>
        <taxon>Craniata</taxon>
        <taxon>Vertebrata</taxon>
        <taxon>Euteleostomi</taxon>
        <taxon>Actinopterygii</taxon>
        <taxon>Neopterygii</taxon>
        <taxon>Teleostei</taxon>
        <taxon>Clupei</taxon>
        <taxon>Clupeiformes</taxon>
        <taxon>Clupeoidei</taxon>
        <taxon>Clupeidae</taxon>
        <taxon>Clupea</taxon>
    </lineage>
</organism>
<dbReference type="SUPFAM" id="SSF68906">
    <property type="entry name" value="SAP domain"/>
    <property type="match status" value="1"/>
</dbReference>
<comment type="pathway">
    <text evidence="1">Protein modification; protein sumoylation.</text>
</comment>
<dbReference type="Pfam" id="PF14324">
    <property type="entry name" value="PINIT"/>
    <property type="match status" value="1"/>
</dbReference>
<dbReference type="PANTHER" id="PTHR10782:SF9">
    <property type="entry name" value="E3 SUMO-PROTEIN LIGASE PIAS4"/>
    <property type="match status" value="1"/>
</dbReference>
<evidence type="ECO:0000256" key="3">
    <source>
        <dbReference type="ARBA" id="ARBA00022679"/>
    </source>
</evidence>
<dbReference type="Proteomes" id="UP000515152">
    <property type="component" value="Chromosome 22"/>
</dbReference>
<evidence type="ECO:0000256" key="2">
    <source>
        <dbReference type="ARBA" id="ARBA00005383"/>
    </source>
</evidence>
<dbReference type="Pfam" id="PF02891">
    <property type="entry name" value="zf-MIZ"/>
    <property type="match status" value="1"/>
</dbReference>
<comment type="similarity">
    <text evidence="2">Belongs to the PIAS family.</text>
</comment>
<dbReference type="PROSITE" id="PS51466">
    <property type="entry name" value="PINIT"/>
    <property type="match status" value="1"/>
</dbReference>
<evidence type="ECO:0000259" key="10">
    <source>
        <dbReference type="PROSITE" id="PS51466"/>
    </source>
</evidence>
<keyword evidence="4" id="KW-0479">Metal-binding</keyword>
<dbReference type="OrthoDB" id="10263264at2759"/>
<dbReference type="GO" id="GO:0008270">
    <property type="term" value="F:zinc ion binding"/>
    <property type="evidence" value="ECO:0007669"/>
    <property type="project" value="UniProtKB-KW"/>
</dbReference>
<protein>
    <submittedName>
        <fullName evidence="12">E3 SUMO-protein ligase PIAS4b isoform X1</fullName>
    </submittedName>
</protein>
<dbReference type="Gene3D" id="1.10.720.30">
    <property type="entry name" value="SAP domain"/>
    <property type="match status" value="1"/>
</dbReference>
<proteinExistence type="inferred from homology"/>
<dbReference type="GO" id="GO:0016925">
    <property type="term" value="P:protein sumoylation"/>
    <property type="evidence" value="ECO:0007669"/>
    <property type="project" value="UniProtKB-UniPathway"/>
</dbReference>
<dbReference type="Gene3D" id="2.60.120.780">
    <property type="entry name" value="PINIT domain"/>
    <property type="match status" value="1"/>
</dbReference>
<evidence type="ECO:0000256" key="6">
    <source>
        <dbReference type="ARBA" id="ARBA00022786"/>
    </source>
</evidence>
<keyword evidence="3" id="KW-0808">Transferase</keyword>
<dbReference type="PROSITE" id="PS51044">
    <property type="entry name" value="ZF_SP_RING"/>
    <property type="match status" value="1"/>
</dbReference>
<evidence type="ECO:0000313" key="12">
    <source>
        <dbReference type="RefSeq" id="XP_031415546.1"/>
    </source>
</evidence>
<dbReference type="GO" id="GO:0016874">
    <property type="term" value="F:ligase activity"/>
    <property type="evidence" value="ECO:0007669"/>
    <property type="project" value="UniProtKB-KW"/>
</dbReference>
<keyword evidence="6" id="KW-0833">Ubl conjugation pathway</keyword>
<evidence type="ECO:0000256" key="5">
    <source>
        <dbReference type="ARBA" id="ARBA00022771"/>
    </source>
</evidence>
<accession>A0A6P8ETI9</accession>
<evidence type="ECO:0000256" key="4">
    <source>
        <dbReference type="ARBA" id="ARBA00022723"/>
    </source>
</evidence>
<dbReference type="InterPro" id="IPR004181">
    <property type="entry name" value="Znf_MIZ"/>
</dbReference>
<dbReference type="InterPro" id="IPR038654">
    <property type="entry name" value="PINIT_sf"/>
</dbReference>
<dbReference type="RefSeq" id="XP_031415546.1">
    <property type="nucleotide sequence ID" value="XM_031559686.1"/>
</dbReference>